<gene>
    <name evidence="3" type="ORF">TAV2_LOCUS1093</name>
</gene>
<evidence type="ECO:0000259" key="2">
    <source>
        <dbReference type="Pfam" id="PF05617"/>
    </source>
</evidence>
<dbReference type="Pfam" id="PF05617">
    <property type="entry name" value="Prolamin_like"/>
    <property type="match status" value="1"/>
</dbReference>
<evidence type="ECO:0000313" key="3">
    <source>
        <dbReference type="EMBL" id="CAH2034883.1"/>
    </source>
</evidence>
<protein>
    <recommendedName>
        <fullName evidence="2">Prolamin-like domain-containing protein</fullName>
    </recommendedName>
</protein>
<keyword evidence="4" id="KW-1185">Reference proteome</keyword>
<dbReference type="AlphaFoldDB" id="A0AAU9R6V4"/>
<organism evidence="3 4">
    <name type="scientific">Thlaspi arvense</name>
    <name type="common">Field penny-cress</name>
    <dbReference type="NCBI Taxonomy" id="13288"/>
    <lineage>
        <taxon>Eukaryota</taxon>
        <taxon>Viridiplantae</taxon>
        <taxon>Streptophyta</taxon>
        <taxon>Embryophyta</taxon>
        <taxon>Tracheophyta</taxon>
        <taxon>Spermatophyta</taxon>
        <taxon>Magnoliopsida</taxon>
        <taxon>eudicotyledons</taxon>
        <taxon>Gunneridae</taxon>
        <taxon>Pentapetalae</taxon>
        <taxon>rosids</taxon>
        <taxon>malvids</taxon>
        <taxon>Brassicales</taxon>
        <taxon>Brassicaceae</taxon>
        <taxon>Thlaspideae</taxon>
        <taxon>Thlaspi</taxon>
    </lineage>
</organism>
<reference evidence="3 4" key="1">
    <citation type="submission" date="2022-03" db="EMBL/GenBank/DDBJ databases">
        <authorList>
            <person name="Nunn A."/>
            <person name="Chopra R."/>
            <person name="Nunn A."/>
            <person name="Contreras Garrido A."/>
        </authorList>
    </citation>
    <scope>NUCLEOTIDE SEQUENCE [LARGE SCALE GENOMIC DNA]</scope>
</reference>
<feature type="domain" description="Prolamin-like" evidence="2">
    <location>
        <begin position="36"/>
        <end position="82"/>
    </location>
</feature>
<dbReference type="Proteomes" id="UP000836841">
    <property type="component" value="Chromosome 1"/>
</dbReference>
<evidence type="ECO:0000256" key="1">
    <source>
        <dbReference type="ARBA" id="ARBA00022729"/>
    </source>
</evidence>
<dbReference type="EMBL" id="OU466857">
    <property type="protein sequence ID" value="CAH2034883.1"/>
    <property type="molecule type" value="Genomic_DNA"/>
</dbReference>
<accession>A0AAU9R6V4</accession>
<evidence type="ECO:0000313" key="4">
    <source>
        <dbReference type="Proteomes" id="UP000836841"/>
    </source>
</evidence>
<name>A0AAU9R6V4_THLAR</name>
<keyword evidence="1" id="KW-0732">Signal</keyword>
<sequence>MMLIVILSISQYAKGDNYLALAPMIEKGLLPNPVSCVRTTMTIPNCVDAVKQFKLRNITRDCCSVLLGITQDCFGILFPMGFVYRVMIKNI</sequence>
<proteinExistence type="predicted"/>
<dbReference type="InterPro" id="IPR008502">
    <property type="entry name" value="Prolamin-like"/>
</dbReference>